<dbReference type="GO" id="GO:0016020">
    <property type="term" value="C:membrane"/>
    <property type="evidence" value="ECO:0007669"/>
    <property type="project" value="UniProtKB-SubCell"/>
</dbReference>
<sequence length="345" mass="38304">MPSFQFQQAIRKAAIPTTGAAAVAVVTSSCAAYVAERGTTNATAHLSKKAISTAMSCRYASSLSSSAATAMRRNCGTQTSNRFLTNQIYSGRPFSTSATATTAGVKETITTTTTASKVSGGKGFVQWYESYLESSPIKTKMVTGGILWGMGDFVAQIVPVVFFPPENDETKNNKNTEEKHIEKTSPLSSFEYDYTRTARAVAFGFVIHAPASHVHFNFLEWMTVKAGVEGLKIPVFKAFMEQFVYWSWFSNSLYHGAMGGMQGMTPSEIYDRIADVLWETQKAQWVFWIPVQLLNFRFVPVRHQLNVVLVTSIVWTALLSAWYPPQNEEVGTKEDQTKRIEVKEK</sequence>
<dbReference type="EMBL" id="HBNS01042295">
    <property type="protein sequence ID" value="CAE4641290.1"/>
    <property type="molecule type" value="Transcribed_RNA"/>
</dbReference>
<keyword evidence="3" id="KW-0812">Transmembrane</keyword>
<reference evidence="7" key="1">
    <citation type="submission" date="2021-01" db="EMBL/GenBank/DDBJ databases">
        <authorList>
            <person name="Corre E."/>
            <person name="Pelletier E."/>
            <person name="Niang G."/>
            <person name="Scheremetjew M."/>
            <person name="Finn R."/>
            <person name="Kale V."/>
            <person name="Holt S."/>
            <person name="Cochrane G."/>
            <person name="Meng A."/>
            <person name="Brown T."/>
            <person name="Cohen L."/>
        </authorList>
    </citation>
    <scope>NUCLEOTIDE SEQUENCE</scope>
    <source>
        <strain evidence="7">GSO104</strain>
    </source>
</reference>
<dbReference type="AlphaFoldDB" id="A0A7S4SCG9"/>
<accession>A0A7S4SCG9</accession>
<dbReference type="GO" id="GO:0005737">
    <property type="term" value="C:cytoplasm"/>
    <property type="evidence" value="ECO:0007669"/>
    <property type="project" value="TreeGrafter"/>
</dbReference>
<keyword evidence="5" id="KW-0472">Membrane</keyword>
<proteinExistence type="inferred from homology"/>
<name>A0A7S4SCG9_9STRA</name>
<dbReference type="PANTHER" id="PTHR11266:SF104">
    <property type="entry name" value="MPV17-LIKE PROTEIN"/>
    <property type="match status" value="1"/>
</dbReference>
<evidence type="ECO:0000256" key="2">
    <source>
        <dbReference type="ARBA" id="ARBA00006824"/>
    </source>
</evidence>
<comment type="similarity">
    <text evidence="2 6">Belongs to the peroxisomal membrane protein PXMP2/4 family.</text>
</comment>
<keyword evidence="4" id="KW-1133">Transmembrane helix</keyword>
<organism evidence="7">
    <name type="scientific">Ditylum brightwellii</name>
    <dbReference type="NCBI Taxonomy" id="49249"/>
    <lineage>
        <taxon>Eukaryota</taxon>
        <taxon>Sar</taxon>
        <taxon>Stramenopiles</taxon>
        <taxon>Ochrophyta</taxon>
        <taxon>Bacillariophyta</taxon>
        <taxon>Mediophyceae</taxon>
        <taxon>Lithodesmiophycidae</taxon>
        <taxon>Lithodesmiales</taxon>
        <taxon>Lithodesmiaceae</taxon>
        <taxon>Ditylum</taxon>
    </lineage>
</organism>
<evidence type="ECO:0000256" key="3">
    <source>
        <dbReference type="ARBA" id="ARBA00022692"/>
    </source>
</evidence>
<evidence type="ECO:0000313" key="7">
    <source>
        <dbReference type="EMBL" id="CAE4641290.1"/>
    </source>
</evidence>
<dbReference type="Pfam" id="PF04117">
    <property type="entry name" value="Mpv17_PMP22"/>
    <property type="match status" value="1"/>
</dbReference>
<gene>
    <name evidence="7" type="ORF">DBRI00130_LOCUS32886</name>
</gene>
<evidence type="ECO:0000256" key="6">
    <source>
        <dbReference type="RuleBase" id="RU363053"/>
    </source>
</evidence>
<evidence type="ECO:0000256" key="1">
    <source>
        <dbReference type="ARBA" id="ARBA00004141"/>
    </source>
</evidence>
<dbReference type="PANTHER" id="PTHR11266">
    <property type="entry name" value="PEROXISOMAL MEMBRANE PROTEIN 2, PXMP2 MPV17"/>
    <property type="match status" value="1"/>
</dbReference>
<evidence type="ECO:0000256" key="4">
    <source>
        <dbReference type="ARBA" id="ARBA00022989"/>
    </source>
</evidence>
<comment type="subcellular location">
    <subcellularLocation>
        <location evidence="1">Membrane</location>
        <topology evidence="1">Multi-pass membrane protein</topology>
    </subcellularLocation>
</comment>
<dbReference type="InterPro" id="IPR007248">
    <property type="entry name" value="Mpv17_PMP22"/>
</dbReference>
<protein>
    <submittedName>
        <fullName evidence="7">Uncharacterized protein</fullName>
    </submittedName>
</protein>
<evidence type="ECO:0000256" key="5">
    <source>
        <dbReference type="ARBA" id="ARBA00023136"/>
    </source>
</evidence>